<name>A0A7Y0X6H4_VIBPH</name>
<dbReference type="AlphaFoldDB" id="A0A7Y0X6H4"/>
<organism evidence="1 2">
    <name type="scientific">Vibrio parahaemolyticus</name>
    <dbReference type="NCBI Taxonomy" id="670"/>
    <lineage>
        <taxon>Bacteria</taxon>
        <taxon>Pseudomonadati</taxon>
        <taxon>Pseudomonadota</taxon>
        <taxon>Gammaproteobacteria</taxon>
        <taxon>Vibrionales</taxon>
        <taxon>Vibrionaceae</taxon>
        <taxon>Vibrio</taxon>
    </lineage>
</organism>
<sequence>AKFVQKEYIANGLLSKRKMFHGKVNEFPEDINNPRKSMKVSEMKGTDRNKPCPCGSQRKFKKCCGNI</sequence>
<dbReference type="EMBL" id="JABCLD010001369">
    <property type="protein sequence ID" value="NMU26702.1"/>
    <property type="molecule type" value="Genomic_DNA"/>
</dbReference>
<evidence type="ECO:0008006" key="3">
    <source>
        <dbReference type="Google" id="ProtNLM"/>
    </source>
</evidence>
<comment type="caution">
    <text evidence="1">The sequence shown here is derived from an EMBL/GenBank/DDBJ whole genome shotgun (WGS) entry which is preliminary data.</text>
</comment>
<gene>
    <name evidence="1" type="ORF">HKB21_13845</name>
</gene>
<accession>A0A7Y0X6H4</accession>
<feature type="non-terminal residue" evidence="1">
    <location>
        <position position="1"/>
    </location>
</feature>
<reference evidence="1 2" key="1">
    <citation type="submission" date="2020-04" db="EMBL/GenBank/DDBJ databases">
        <title>Whole-genome sequencing of Vibrio spp. from China reveals different genetic environments of blaCTX-M-14 among diverse lineages.</title>
        <authorList>
            <person name="Zheng Z."/>
            <person name="Ye L."/>
            <person name="Chen S."/>
        </authorList>
    </citation>
    <scope>NUCLEOTIDE SEQUENCE [LARGE SCALE GENOMIC DNA]</scope>
    <source>
        <strain evidence="1 2">Vb0574</strain>
    </source>
</reference>
<protein>
    <recommendedName>
        <fullName evidence="3">Preprotein translocase subunit SecA</fullName>
    </recommendedName>
</protein>
<dbReference type="SUPFAM" id="SSF103642">
    <property type="entry name" value="Sec-C motif"/>
    <property type="match status" value="1"/>
</dbReference>
<dbReference type="InterPro" id="IPR004027">
    <property type="entry name" value="SEC_C_motif"/>
</dbReference>
<dbReference type="Pfam" id="PF02810">
    <property type="entry name" value="SEC-C"/>
    <property type="match status" value="1"/>
</dbReference>
<evidence type="ECO:0000313" key="2">
    <source>
        <dbReference type="Proteomes" id="UP000555836"/>
    </source>
</evidence>
<evidence type="ECO:0000313" key="1">
    <source>
        <dbReference type="EMBL" id="NMU26702.1"/>
    </source>
</evidence>
<dbReference type="Proteomes" id="UP000555836">
    <property type="component" value="Unassembled WGS sequence"/>
</dbReference>
<dbReference type="Gene3D" id="3.10.450.50">
    <property type="match status" value="1"/>
</dbReference>
<proteinExistence type="predicted"/>